<proteinExistence type="predicted"/>
<dbReference type="Proteomes" id="UP000319094">
    <property type="component" value="Unassembled WGS sequence"/>
</dbReference>
<dbReference type="EMBL" id="VFON01000001">
    <property type="protein sequence ID" value="TQL43229.1"/>
    <property type="molecule type" value="Genomic_DNA"/>
</dbReference>
<dbReference type="InterPro" id="IPR001188">
    <property type="entry name" value="Sperm_putr-bd"/>
</dbReference>
<organism evidence="5 6">
    <name type="scientific">Leucobacter komagatae</name>
    <dbReference type="NCBI Taxonomy" id="55969"/>
    <lineage>
        <taxon>Bacteria</taxon>
        <taxon>Bacillati</taxon>
        <taxon>Actinomycetota</taxon>
        <taxon>Actinomycetes</taxon>
        <taxon>Micrococcales</taxon>
        <taxon>Microbacteriaceae</taxon>
        <taxon>Leucobacter</taxon>
    </lineage>
</organism>
<dbReference type="GO" id="GO:0019808">
    <property type="term" value="F:polyamine binding"/>
    <property type="evidence" value="ECO:0007669"/>
    <property type="project" value="InterPro"/>
</dbReference>
<evidence type="ECO:0000256" key="2">
    <source>
        <dbReference type="ARBA" id="ARBA00022448"/>
    </source>
</evidence>
<comment type="caution">
    <text evidence="5">The sequence shown here is derived from an EMBL/GenBank/DDBJ whole genome shotgun (WGS) entry which is preliminary data.</text>
</comment>
<keyword evidence="2" id="KW-0813">Transport</keyword>
<comment type="subcellular location">
    <subcellularLocation>
        <location evidence="1">Periplasm</location>
    </subcellularLocation>
</comment>
<dbReference type="PRINTS" id="PR00909">
    <property type="entry name" value="SPERMDNBNDNG"/>
</dbReference>
<evidence type="ECO:0000256" key="1">
    <source>
        <dbReference type="ARBA" id="ARBA00004418"/>
    </source>
</evidence>
<keyword evidence="4" id="KW-0574">Periplasm</keyword>
<dbReference type="OrthoDB" id="9813777at2"/>
<dbReference type="Gene3D" id="3.40.190.10">
    <property type="entry name" value="Periplasmic binding protein-like II"/>
    <property type="match status" value="2"/>
</dbReference>
<dbReference type="RefSeq" id="WP_141886578.1">
    <property type="nucleotide sequence ID" value="NZ_BAAAUY010000010.1"/>
</dbReference>
<accession>A0A542Y580</accession>
<evidence type="ECO:0000313" key="5">
    <source>
        <dbReference type="EMBL" id="TQL43229.1"/>
    </source>
</evidence>
<reference evidence="5 6" key="1">
    <citation type="submission" date="2019-06" db="EMBL/GenBank/DDBJ databases">
        <title>Sequencing the genomes of 1000 actinobacteria strains.</title>
        <authorList>
            <person name="Klenk H.-P."/>
        </authorList>
    </citation>
    <scope>NUCLEOTIDE SEQUENCE [LARGE SCALE GENOMIC DNA]</scope>
    <source>
        <strain evidence="5 6">DSM 8803</strain>
    </source>
</reference>
<dbReference type="InterPro" id="IPR006311">
    <property type="entry name" value="TAT_signal"/>
</dbReference>
<dbReference type="PROSITE" id="PS51318">
    <property type="entry name" value="TAT"/>
    <property type="match status" value="1"/>
</dbReference>
<sequence>MRAAPSDPIIAELVRRARTAQFSRRRLLQGLGLGAAALGAASLTACAPSGPKYGDGSGGNLRWASWTYYLDFDEETGDFPTLNEFMAESNISVEYFEDVDDNKMFMAKVKDQLKLGQDTGYDLFTLTDSSLIRLWEQEQLKAFDHGLIPNADAQMIDLVRHSSFDPAREWSIPYQAGMTGLVYNSKLYPKGVQSVSDLWNPDLKGKVSLLSEQDDTLGLIMLEQGVDITGDGWGDDEFFAALAVAEEHIKNGDVYTVKGNSYTQDLQSGAVVAGMAWSGDVAMINEEEGEEVWKFVVPEAGATLFIDSFCLPESTAAYEESHALIDYYYEPEVAARVAEYVQYVTPVAGARDAMATLNPEMAENPLVFPDEEMSARIHDMRTPTAQEDNRYAQAYQKILGN</sequence>
<dbReference type="InterPro" id="IPR006059">
    <property type="entry name" value="SBP"/>
</dbReference>
<dbReference type="GO" id="GO:0015846">
    <property type="term" value="P:polyamine transport"/>
    <property type="evidence" value="ECO:0007669"/>
    <property type="project" value="InterPro"/>
</dbReference>
<keyword evidence="3" id="KW-0732">Signal</keyword>
<evidence type="ECO:0000256" key="4">
    <source>
        <dbReference type="ARBA" id="ARBA00022764"/>
    </source>
</evidence>
<evidence type="ECO:0000313" key="6">
    <source>
        <dbReference type="Proteomes" id="UP000319094"/>
    </source>
</evidence>
<keyword evidence="6" id="KW-1185">Reference proteome</keyword>
<gene>
    <name evidence="5" type="ORF">FB468_1246</name>
</gene>
<protein>
    <submittedName>
        <fullName evidence="5">Spermidine/putrescine transport system substrate-binding protein</fullName>
    </submittedName>
</protein>
<dbReference type="CDD" id="cd13590">
    <property type="entry name" value="PBP2_PotD_PotF_like"/>
    <property type="match status" value="1"/>
</dbReference>
<dbReference type="AlphaFoldDB" id="A0A542Y580"/>
<dbReference type="PANTHER" id="PTHR30222">
    <property type="entry name" value="SPERMIDINE/PUTRESCINE-BINDING PERIPLASMIC PROTEIN"/>
    <property type="match status" value="1"/>
</dbReference>
<evidence type="ECO:0000256" key="3">
    <source>
        <dbReference type="ARBA" id="ARBA00022729"/>
    </source>
</evidence>
<dbReference type="PANTHER" id="PTHR30222:SF17">
    <property type="entry name" value="SPERMIDINE_PUTRESCINE-BINDING PERIPLASMIC PROTEIN"/>
    <property type="match status" value="1"/>
</dbReference>
<dbReference type="GO" id="GO:0042597">
    <property type="term" value="C:periplasmic space"/>
    <property type="evidence" value="ECO:0007669"/>
    <property type="project" value="UniProtKB-SubCell"/>
</dbReference>
<dbReference type="SUPFAM" id="SSF53850">
    <property type="entry name" value="Periplasmic binding protein-like II"/>
    <property type="match status" value="1"/>
</dbReference>
<dbReference type="Pfam" id="PF13416">
    <property type="entry name" value="SBP_bac_8"/>
    <property type="match status" value="1"/>
</dbReference>
<name>A0A542Y580_9MICO</name>